<keyword evidence="1" id="KW-0732">Signal</keyword>
<evidence type="ECO:0000313" key="2">
    <source>
        <dbReference type="EMBL" id="KAE9521857.1"/>
    </source>
</evidence>
<organism evidence="2 3">
    <name type="scientific">Aphis glycines</name>
    <name type="common">Soybean aphid</name>
    <dbReference type="NCBI Taxonomy" id="307491"/>
    <lineage>
        <taxon>Eukaryota</taxon>
        <taxon>Metazoa</taxon>
        <taxon>Ecdysozoa</taxon>
        <taxon>Arthropoda</taxon>
        <taxon>Hexapoda</taxon>
        <taxon>Insecta</taxon>
        <taxon>Pterygota</taxon>
        <taxon>Neoptera</taxon>
        <taxon>Paraneoptera</taxon>
        <taxon>Hemiptera</taxon>
        <taxon>Sternorrhyncha</taxon>
        <taxon>Aphidomorpha</taxon>
        <taxon>Aphidoidea</taxon>
        <taxon>Aphididae</taxon>
        <taxon>Aphidini</taxon>
        <taxon>Aphis</taxon>
        <taxon>Aphis</taxon>
    </lineage>
</organism>
<dbReference type="Proteomes" id="UP000475862">
    <property type="component" value="Unassembled WGS sequence"/>
</dbReference>
<dbReference type="EMBL" id="VYZN01001885">
    <property type="protein sequence ID" value="KAE9521857.1"/>
    <property type="molecule type" value="Genomic_DNA"/>
</dbReference>
<feature type="signal peptide" evidence="1">
    <location>
        <begin position="1"/>
        <end position="31"/>
    </location>
</feature>
<sequence>MERFPNFTAKHFLMTYFFLFCVSKYSQQGTAKNNVWEPQLQNNQTFFSHKYHGHFKLLLSTFGFSLVGVSVDIQISKCWVNLICYLIETSDHSLLIWNLFQNHHEELCLLEDSILFDIRLFWSSGFFFQPITFRLFNFNKNSIAISLMIRPPIIIWPWCTIHTPFYISIKWLIILTRSITLPPMCFCQLLHLSVRNKYACIISCNSVSTKSFRGLSFKSGSLRLMEQNPF</sequence>
<proteinExistence type="predicted"/>
<gene>
    <name evidence="2" type="ORF">AGLY_017739</name>
</gene>
<keyword evidence="3" id="KW-1185">Reference proteome</keyword>
<reference evidence="2 3" key="1">
    <citation type="submission" date="2019-08" db="EMBL/GenBank/DDBJ databases">
        <title>The genome of the soybean aphid Biotype 1, its phylome, world population structure and adaptation to the North American continent.</title>
        <authorList>
            <person name="Giordano R."/>
            <person name="Donthu R.K."/>
            <person name="Hernandez A.G."/>
            <person name="Wright C.L."/>
            <person name="Zimin A.V."/>
        </authorList>
    </citation>
    <scope>NUCLEOTIDE SEQUENCE [LARGE SCALE GENOMIC DNA]</scope>
    <source>
        <tissue evidence="2">Whole aphids</tissue>
    </source>
</reference>
<comment type="caution">
    <text evidence="2">The sequence shown here is derived from an EMBL/GenBank/DDBJ whole genome shotgun (WGS) entry which is preliminary data.</text>
</comment>
<name>A0A6G0SW19_APHGL</name>
<protein>
    <submittedName>
        <fullName evidence="2">Uncharacterized protein</fullName>
    </submittedName>
</protein>
<evidence type="ECO:0000256" key="1">
    <source>
        <dbReference type="SAM" id="SignalP"/>
    </source>
</evidence>
<evidence type="ECO:0000313" key="3">
    <source>
        <dbReference type="Proteomes" id="UP000475862"/>
    </source>
</evidence>
<accession>A0A6G0SW19</accession>
<feature type="chain" id="PRO_5026008906" evidence="1">
    <location>
        <begin position="32"/>
        <end position="230"/>
    </location>
</feature>
<dbReference type="AlphaFoldDB" id="A0A6G0SW19"/>